<dbReference type="AlphaFoldDB" id="A0A0F9G1Z3"/>
<dbReference type="GO" id="GO:0006355">
    <property type="term" value="P:regulation of DNA-templated transcription"/>
    <property type="evidence" value="ECO:0007669"/>
    <property type="project" value="InterPro"/>
</dbReference>
<reference evidence="3" key="1">
    <citation type="journal article" date="2015" name="Nature">
        <title>Complex archaea that bridge the gap between prokaryotes and eukaryotes.</title>
        <authorList>
            <person name="Spang A."/>
            <person name="Saw J.H."/>
            <person name="Jorgensen S.L."/>
            <person name="Zaremba-Niedzwiedzka K."/>
            <person name="Martijn J."/>
            <person name="Lind A.E."/>
            <person name="van Eijk R."/>
            <person name="Schleper C."/>
            <person name="Guy L."/>
            <person name="Ettema T.J."/>
        </authorList>
    </citation>
    <scope>NUCLEOTIDE SEQUENCE</scope>
</reference>
<dbReference type="InterPro" id="IPR001523">
    <property type="entry name" value="Paired_dom"/>
</dbReference>
<name>A0A0F9G1Z3_9ZZZZ</name>
<keyword evidence="1" id="KW-1133">Transmembrane helix</keyword>
<evidence type="ECO:0000259" key="2">
    <source>
        <dbReference type="PROSITE" id="PS51057"/>
    </source>
</evidence>
<evidence type="ECO:0000313" key="3">
    <source>
        <dbReference type="EMBL" id="KKL63575.1"/>
    </source>
</evidence>
<organism evidence="3">
    <name type="scientific">marine sediment metagenome</name>
    <dbReference type="NCBI Taxonomy" id="412755"/>
    <lineage>
        <taxon>unclassified sequences</taxon>
        <taxon>metagenomes</taxon>
        <taxon>ecological metagenomes</taxon>
    </lineage>
</organism>
<protein>
    <recommendedName>
        <fullName evidence="2">Paired domain-containing protein</fullName>
    </recommendedName>
</protein>
<sequence length="430" mass="51095">MTDNKIYSDAKIDVVKRGEYLELKYKMPHLIRIKVGDRQAIDDEVIRMLKMRAPGGSKYFMQREVGKIIGVSRQMINRRWQVYSKEGLVSLLSGEWEKSKITPQLLNRLAQIVVENPFLFLHEIKERLQEEGVCEEISDATLHSALRQMDGRKLIMLMREKASKSVPEAFMESGYMIERLFGIIDELFTKVPKESIDHAFKQGLGYLKLYFRKATLHRTGPTEKDRYKQRKKLKRDKRRKVRFLKHLLAGIKGVKECPDCHSCQIKLIFKRKRWYKDEKGKKIQSYSRIYRCWNPECRTKYFTRPPEGVELYARVHREVKKMTFRWIFHLRGSLIRVRDELKEHGIEVDLTTVLRWLKKAGEECVNTLSLCRQEDWEQPLCVDEKWIKVRSKWCYVFTAVGTIVTDLLAVDLFFHKDKQAMRTFLYMLKA</sequence>
<dbReference type="SUPFAM" id="SSF46689">
    <property type="entry name" value="Homeodomain-like"/>
    <property type="match status" value="1"/>
</dbReference>
<comment type="caution">
    <text evidence="3">The sequence shown here is derived from an EMBL/GenBank/DDBJ whole genome shotgun (WGS) entry which is preliminary data.</text>
</comment>
<keyword evidence="1" id="KW-0812">Transmembrane</keyword>
<dbReference type="InterPro" id="IPR009057">
    <property type="entry name" value="Homeodomain-like_sf"/>
</dbReference>
<feature type="non-terminal residue" evidence="3">
    <location>
        <position position="430"/>
    </location>
</feature>
<accession>A0A0F9G1Z3</accession>
<proteinExistence type="predicted"/>
<feature type="domain" description="Paired" evidence="2">
    <location>
        <begin position="23"/>
        <end position="149"/>
    </location>
</feature>
<dbReference type="EMBL" id="LAZR01028118">
    <property type="protein sequence ID" value="KKL63575.1"/>
    <property type="molecule type" value="Genomic_DNA"/>
</dbReference>
<gene>
    <name evidence="3" type="ORF">LCGC14_2173720</name>
</gene>
<evidence type="ECO:0000256" key="1">
    <source>
        <dbReference type="SAM" id="Phobius"/>
    </source>
</evidence>
<keyword evidence="1" id="KW-0472">Membrane</keyword>
<feature type="transmembrane region" description="Helical" evidence="1">
    <location>
        <begin position="395"/>
        <end position="414"/>
    </location>
</feature>
<dbReference type="GO" id="GO:0003677">
    <property type="term" value="F:DNA binding"/>
    <property type="evidence" value="ECO:0007669"/>
    <property type="project" value="InterPro"/>
</dbReference>
<dbReference type="PROSITE" id="PS51057">
    <property type="entry name" value="PAIRED_2"/>
    <property type="match status" value="1"/>
</dbReference>